<feature type="transmembrane region" description="Helical" evidence="7">
    <location>
        <begin position="559"/>
        <end position="580"/>
    </location>
</feature>
<name>A0A2C9JDZ8_BIOGL</name>
<feature type="transmembrane region" description="Helical" evidence="7">
    <location>
        <begin position="497"/>
        <end position="516"/>
    </location>
</feature>
<keyword evidence="5 7" id="KW-0472">Membrane</keyword>
<keyword evidence="3 7" id="KW-0812">Transmembrane</keyword>
<evidence type="ECO:0000256" key="7">
    <source>
        <dbReference type="SAM" id="Phobius"/>
    </source>
</evidence>
<feature type="compositionally biased region" description="Polar residues" evidence="6">
    <location>
        <begin position="615"/>
        <end position="624"/>
    </location>
</feature>
<dbReference type="CDD" id="cd17335">
    <property type="entry name" value="MFS_MFSD6"/>
    <property type="match status" value="1"/>
</dbReference>
<dbReference type="STRING" id="6526.A0A2C9JDZ8"/>
<dbReference type="GO" id="GO:0016020">
    <property type="term" value="C:membrane"/>
    <property type="evidence" value="ECO:0007669"/>
    <property type="project" value="UniProtKB-SubCell"/>
</dbReference>
<dbReference type="Pfam" id="PF12832">
    <property type="entry name" value="MFS_1_like"/>
    <property type="match status" value="1"/>
</dbReference>
<dbReference type="InterPro" id="IPR051717">
    <property type="entry name" value="MFS_MFSD6"/>
</dbReference>
<evidence type="ECO:0000313" key="9">
    <source>
        <dbReference type="EnsemblMetazoa" id="BGLB001206-PB"/>
    </source>
</evidence>
<evidence type="ECO:0000256" key="6">
    <source>
        <dbReference type="SAM" id="MobiDB-lite"/>
    </source>
</evidence>
<dbReference type="InterPro" id="IPR036259">
    <property type="entry name" value="MFS_trans_sf"/>
</dbReference>
<feature type="transmembrane region" description="Helical" evidence="7">
    <location>
        <begin position="466"/>
        <end position="490"/>
    </location>
</feature>
<keyword evidence="4 7" id="KW-1133">Transmembrane helix</keyword>
<evidence type="ECO:0000259" key="8">
    <source>
        <dbReference type="PROSITE" id="PS50850"/>
    </source>
</evidence>
<organism evidence="9 10">
    <name type="scientific">Biomphalaria glabrata</name>
    <name type="common">Bloodfluke planorb</name>
    <name type="synonym">Freshwater snail</name>
    <dbReference type="NCBI Taxonomy" id="6526"/>
    <lineage>
        <taxon>Eukaryota</taxon>
        <taxon>Metazoa</taxon>
        <taxon>Spiralia</taxon>
        <taxon>Lophotrochozoa</taxon>
        <taxon>Mollusca</taxon>
        <taxon>Gastropoda</taxon>
        <taxon>Heterobranchia</taxon>
        <taxon>Euthyneura</taxon>
        <taxon>Panpulmonata</taxon>
        <taxon>Hygrophila</taxon>
        <taxon>Lymnaeoidea</taxon>
        <taxon>Planorbidae</taxon>
        <taxon>Biomphalaria</taxon>
    </lineage>
</organism>
<comment type="similarity">
    <text evidence="2">Belongs to the major facilitator superfamily. MFSD6 family.</text>
</comment>
<proteinExistence type="inferred from homology"/>
<comment type="subcellular location">
    <subcellularLocation>
        <location evidence="1">Membrane</location>
        <topology evidence="1">Multi-pass membrane protein</topology>
    </subcellularLocation>
</comment>
<evidence type="ECO:0000256" key="2">
    <source>
        <dbReference type="ARBA" id="ARBA00005241"/>
    </source>
</evidence>
<dbReference type="AlphaFoldDB" id="A0A2C9JDZ8"/>
<feature type="compositionally biased region" description="Basic and acidic residues" evidence="6">
    <location>
        <begin position="631"/>
        <end position="644"/>
    </location>
</feature>
<dbReference type="Gene3D" id="1.20.1250.20">
    <property type="entry name" value="MFS general substrate transporter like domains"/>
    <property type="match status" value="3"/>
</dbReference>
<sequence>MSILNPKKSSSCNWLLVGTNFERIALNMAENGQLAEEYHPQRTPAPSPARRVVNNSIYTINLKLLPIKLFYLVFMAAVGVLLPFVALYMMHLKLSSKEIGIIYGVMPFVGFFIRPLIGAVADKFKKHKLTLMIVTVLTGVFYFLLILVPGRSRSIHVQVLTAFKCNTEDSYVSDCYRDAMQPSCQGRLSLQSFVTLFKIDSLNQSVTCNFSCLIAAKETVHEFRACFTDNSGSYEPNNCNGTLNHGKHLNFTIPSLPTLIHRNTSASDDKCLSYDVKNIEFENKVTHQAFQILCESETDLDCIVSCPKFNQCETEIVLFDSTFYFFFFLFLLANIAFAPIFPILDASAYEALGEKPNHWGMQRAWGTFGFAVSSVTIMLIKQGQIEDFAVFFYIFLPLCIVSTFIAFFLPISSDIKCGQFVHNVFQLLSYAKVSTFLFVVMYFGILTGALEAFLFVYLFGIGADSLVLAVELFVQCTSELIMLFTAGFIIKKLGLVNCLYLTLFCYALRFLVISLISNPWYVLITEPLYGICFGLMYAAASSYASIIAPPGMSATIQGLLGGVHFGFGKGIGSLITGFMFDSIGATWTWRAYCISSVLLLIGYFILNKTVFTGSHQPPTSTNKAATAVPDEQTRQKENLIKDQNETMEVA</sequence>
<feature type="transmembrane region" description="Helical" evidence="7">
    <location>
        <begin position="433"/>
        <end position="460"/>
    </location>
</feature>
<feature type="transmembrane region" description="Helical" evidence="7">
    <location>
        <begin position="586"/>
        <end position="606"/>
    </location>
</feature>
<dbReference type="SUPFAM" id="SSF103473">
    <property type="entry name" value="MFS general substrate transporter"/>
    <property type="match status" value="1"/>
</dbReference>
<feature type="domain" description="Major facilitator superfamily (MFS) profile" evidence="8">
    <location>
        <begin position="427"/>
        <end position="650"/>
    </location>
</feature>
<feature type="transmembrane region" description="Helical" evidence="7">
    <location>
        <begin position="323"/>
        <end position="344"/>
    </location>
</feature>
<feature type="region of interest" description="Disordered" evidence="6">
    <location>
        <begin position="615"/>
        <end position="650"/>
    </location>
</feature>
<dbReference type="VEuPathDB" id="VectorBase:BGLB001206"/>
<feature type="transmembrane region" description="Helical" evidence="7">
    <location>
        <begin position="364"/>
        <end position="382"/>
    </location>
</feature>
<dbReference type="PANTHER" id="PTHR16172">
    <property type="entry name" value="MAJOR FACILITATOR SUPERFAMILY DOMAIN-CONTAINING PROTEIN 6-LIKE"/>
    <property type="match status" value="1"/>
</dbReference>
<feature type="transmembrane region" description="Helical" evidence="7">
    <location>
        <begin position="129"/>
        <end position="148"/>
    </location>
</feature>
<dbReference type="VEuPathDB" id="VectorBase:BGLAX_040507"/>
<evidence type="ECO:0000256" key="1">
    <source>
        <dbReference type="ARBA" id="ARBA00004141"/>
    </source>
</evidence>
<dbReference type="InterPro" id="IPR024989">
    <property type="entry name" value="MFS_assoc_dom"/>
</dbReference>
<dbReference type="InterPro" id="IPR020846">
    <property type="entry name" value="MFS_dom"/>
</dbReference>
<dbReference type="GO" id="GO:0022857">
    <property type="term" value="F:transmembrane transporter activity"/>
    <property type="evidence" value="ECO:0007669"/>
    <property type="project" value="InterPro"/>
</dbReference>
<dbReference type="KEGG" id="bgt:106054551"/>
<feature type="transmembrane region" description="Helical" evidence="7">
    <location>
        <begin position="69"/>
        <end position="88"/>
    </location>
</feature>
<evidence type="ECO:0000313" key="10">
    <source>
        <dbReference type="Proteomes" id="UP000076420"/>
    </source>
</evidence>
<gene>
    <name evidence="9" type="primary">106054551</name>
</gene>
<feature type="transmembrane region" description="Helical" evidence="7">
    <location>
        <begin position="528"/>
        <end position="547"/>
    </location>
</feature>
<dbReference type="OrthoDB" id="515887at2759"/>
<evidence type="ECO:0000256" key="5">
    <source>
        <dbReference type="ARBA" id="ARBA00023136"/>
    </source>
</evidence>
<accession>A0A2C9JDZ8</accession>
<feature type="transmembrane region" description="Helical" evidence="7">
    <location>
        <begin position="388"/>
        <end position="412"/>
    </location>
</feature>
<dbReference type="PANTHER" id="PTHR16172:SF41">
    <property type="entry name" value="MAJOR FACILITATOR SUPERFAMILY DOMAIN-CONTAINING PROTEIN 6-LIKE"/>
    <property type="match status" value="1"/>
</dbReference>
<protein>
    <recommendedName>
        <fullName evidence="8">Major facilitator superfamily (MFS) profile domain-containing protein</fullName>
    </recommendedName>
</protein>
<dbReference type="EnsemblMetazoa" id="BGLB001206-RB">
    <property type="protein sequence ID" value="BGLB001206-PB"/>
    <property type="gene ID" value="BGLB001206"/>
</dbReference>
<feature type="transmembrane region" description="Helical" evidence="7">
    <location>
        <begin position="100"/>
        <end position="117"/>
    </location>
</feature>
<dbReference type="Proteomes" id="UP000076420">
    <property type="component" value="Unassembled WGS sequence"/>
</dbReference>
<evidence type="ECO:0000256" key="3">
    <source>
        <dbReference type="ARBA" id="ARBA00022692"/>
    </source>
</evidence>
<dbReference type="PROSITE" id="PS50850">
    <property type="entry name" value="MFS"/>
    <property type="match status" value="1"/>
</dbReference>
<evidence type="ECO:0000256" key="4">
    <source>
        <dbReference type="ARBA" id="ARBA00022989"/>
    </source>
</evidence>
<reference evidence="9" key="1">
    <citation type="submission" date="2020-05" db="UniProtKB">
        <authorList>
            <consortium name="EnsemblMetazoa"/>
        </authorList>
    </citation>
    <scope>IDENTIFICATION</scope>
    <source>
        <strain evidence="9">BB02</strain>
    </source>
</reference>